<dbReference type="InterPro" id="IPR050336">
    <property type="entry name" value="Chromosome_partition/occlusion"/>
</dbReference>
<dbReference type="Gene3D" id="1.10.10.2830">
    <property type="match status" value="1"/>
</dbReference>
<feature type="coiled-coil region" evidence="1">
    <location>
        <begin position="324"/>
        <end position="377"/>
    </location>
</feature>
<gene>
    <name evidence="4" type="ORF">AL504_18025</name>
</gene>
<dbReference type="InterPro" id="IPR003115">
    <property type="entry name" value="ParB_N"/>
</dbReference>
<dbReference type="Gene3D" id="3.90.1530.30">
    <property type="match status" value="1"/>
</dbReference>
<dbReference type="RefSeq" id="WP_017232043.1">
    <property type="nucleotide sequence ID" value="NZ_CP014060.2"/>
</dbReference>
<dbReference type="PANTHER" id="PTHR33375:SF7">
    <property type="entry name" value="CHROMOSOME 2-PARTITIONING PROTEIN PARB-RELATED"/>
    <property type="match status" value="1"/>
</dbReference>
<name>A0A0X8P0N5_ALCXX</name>
<evidence type="ECO:0000256" key="1">
    <source>
        <dbReference type="SAM" id="Coils"/>
    </source>
</evidence>
<protein>
    <submittedName>
        <fullName evidence="4">Chromosome partitioning protein ParB</fullName>
    </submittedName>
</protein>
<dbReference type="Proteomes" id="UP000060602">
    <property type="component" value="Chromosome"/>
</dbReference>
<evidence type="ECO:0000259" key="3">
    <source>
        <dbReference type="SMART" id="SM00470"/>
    </source>
</evidence>
<dbReference type="CDD" id="cd16406">
    <property type="entry name" value="ParB_N_like"/>
    <property type="match status" value="1"/>
</dbReference>
<proteinExistence type="predicted"/>
<dbReference type="AlphaFoldDB" id="A0A0X8P0N5"/>
<feature type="compositionally biased region" description="Acidic residues" evidence="2">
    <location>
        <begin position="431"/>
        <end position="441"/>
    </location>
</feature>
<keyword evidence="1" id="KW-0175">Coiled coil</keyword>
<evidence type="ECO:0000313" key="5">
    <source>
        <dbReference type="Proteomes" id="UP000060602"/>
    </source>
</evidence>
<evidence type="ECO:0000313" key="4">
    <source>
        <dbReference type="EMBL" id="AMG37735.1"/>
    </source>
</evidence>
<evidence type="ECO:0000256" key="2">
    <source>
        <dbReference type="SAM" id="MobiDB-lite"/>
    </source>
</evidence>
<dbReference type="GO" id="GO:0005694">
    <property type="term" value="C:chromosome"/>
    <property type="evidence" value="ECO:0007669"/>
    <property type="project" value="TreeGrafter"/>
</dbReference>
<accession>A0A0X8P0N5</accession>
<dbReference type="EMBL" id="CP014060">
    <property type="protein sequence ID" value="AMG37735.1"/>
    <property type="molecule type" value="Genomic_DNA"/>
</dbReference>
<organism evidence="4 5">
    <name type="scientific">Alcaligenes xylosoxydans xylosoxydans</name>
    <name type="common">Achromobacter xylosoxidans</name>
    <dbReference type="NCBI Taxonomy" id="85698"/>
    <lineage>
        <taxon>Bacteria</taxon>
        <taxon>Pseudomonadati</taxon>
        <taxon>Pseudomonadota</taxon>
        <taxon>Betaproteobacteria</taxon>
        <taxon>Burkholderiales</taxon>
        <taxon>Alcaligenaceae</taxon>
        <taxon>Achromobacter</taxon>
    </lineage>
</organism>
<dbReference type="Pfam" id="PF02195">
    <property type="entry name" value="ParB_N"/>
    <property type="match status" value="1"/>
</dbReference>
<sequence length="694" mass="75258">MNAITYTEAHAVNTAASSAANVLQAADPSKHMILVPLSRLVLRPTGRNVRKTPRMSIPELAASIQRVGLLQNLIVIASADGEHYEVVAGGRRLAALKLLAKKHRIAKDWDVPCLQVADGTARTASLTENVQREAMHPADQFEAFAALVAEGRPIEDIAADFSVTPLVVQRRLKLANVSPRLMADYRADAVSLDQLMALAITDDHTMQEAAFYDAPQWQRHPSHLRERLTEREIDAYRHPLVRFVGLDTYEAAGGGIRRDLFAEGDAGVYLNDAALLERLAQDKLAGIAAAIRAEGWAWVDATPGVTHADLHAFQRAPRERREPNKREAQRIEKLQEKMRAIGEAVDAAMDADDEEKADALQEEGETLGEQLQALEDGLQDYGANVKAAAGAIVTIDRNGEAVIHRGLLREAEAKALRTLEKLRQGFSDPDTANDDEGEEDEQPKAAAISDRLAQRLSAHRTAALQIEVARHPQVALAAVVHGMVQTVLQESRYGRSRDSLPLGVGLKVQDRLEGMAPDWPESLAAVALRELQQAAGEALPEDSAELFAALLAKPQDELVRLLAVCVASTVDVVTPRAVPHQPGEELAQAAGLDMAAWWQPTAEGYFKHVSKAMTLDAVGEYAPQHVTRLAKLKKADIASEAERLVNGTGWMPAIFKAEGPQQAVKESAQEAGPEQDAPEDAESMADEPAEALAA</sequence>
<feature type="region of interest" description="Disordered" evidence="2">
    <location>
        <begin position="658"/>
        <end position="694"/>
    </location>
</feature>
<dbReference type="PANTHER" id="PTHR33375">
    <property type="entry name" value="CHROMOSOME-PARTITIONING PROTEIN PARB-RELATED"/>
    <property type="match status" value="1"/>
</dbReference>
<dbReference type="SUPFAM" id="SSF109709">
    <property type="entry name" value="KorB DNA-binding domain-like"/>
    <property type="match status" value="1"/>
</dbReference>
<feature type="compositionally biased region" description="Acidic residues" evidence="2">
    <location>
        <begin position="676"/>
        <end position="694"/>
    </location>
</feature>
<feature type="region of interest" description="Disordered" evidence="2">
    <location>
        <begin position="422"/>
        <end position="444"/>
    </location>
</feature>
<dbReference type="GO" id="GO:0007059">
    <property type="term" value="P:chromosome segregation"/>
    <property type="evidence" value="ECO:0007669"/>
    <property type="project" value="TreeGrafter"/>
</dbReference>
<dbReference type="SUPFAM" id="SSF110849">
    <property type="entry name" value="ParB/Sulfiredoxin"/>
    <property type="match status" value="1"/>
</dbReference>
<feature type="domain" description="ParB-like N-terminal" evidence="3">
    <location>
        <begin position="33"/>
        <end position="130"/>
    </location>
</feature>
<reference evidence="5" key="1">
    <citation type="submission" date="2015-12" db="EMBL/GenBank/DDBJ databases">
        <title>FDA dAtabase for Regulatory Grade micrObial Sequences (FDA-ARGOS): Supporting development and validation of Infectious Disease Dx tests.</title>
        <authorList>
            <person name="Case J."/>
            <person name="Tallon L."/>
            <person name="Sadzewicz L."/>
            <person name="Sengamalay N."/>
            <person name="Ott S."/>
            <person name="Godinez A."/>
            <person name="Nagaraj S."/>
            <person name="Nadendla S."/>
            <person name="Sichtig H."/>
        </authorList>
    </citation>
    <scope>NUCLEOTIDE SEQUENCE [LARGE SCALE GENOMIC DNA]</scope>
    <source>
        <strain evidence="5">FDAARGOS_147</strain>
    </source>
</reference>
<dbReference type="InterPro" id="IPR036086">
    <property type="entry name" value="ParB/Sulfiredoxin_sf"/>
</dbReference>
<dbReference type="SMART" id="SM00470">
    <property type="entry name" value="ParB"/>
    <property type="match status" value="1"/>
</dbReference>